<protein>
    <submittedName>
        <fullName evidence="3">Sialate O-acetylesterase</fullName>
    </submittedName>
</protein>
<evidence type="ECO:0000313" key="4">
    <source>
        <dbReference type="Proteomes" id="UP001165367"/>
    </source>
</evidence>
<dbReference type="Gene3D" id="2.60.40.10">
    <property type="entry name" value="Immunoglobulins"/>
    <property type="match status" value="1"/>
</dbReference>
<dbReference type="PANTHER" id="PTHR22901">
    <property type="entry name" value="SIALATE O-ACETYLESTERASE"/>
    <property type="match status" value="1"/>
</dbReference>
<dbReference type="InterPro" id="IPR013783">
    <property type="entry name" value="Ig-like_fold"/>
</dbReference>
<accession>A0ABS9KW34</accession>
<organism evidence="3 4">
    <name type="scientific">Terrimonas ginsenosidimutans</name>
    <dbReference type="NCBI Taxonomy" id="2908004"/>
    <lineage>
        <taxon>Bacteria</taxon>
        <taxon>Pseudomonadati</taxon>
        <taxon>Bacteroidota</taxon>
        <taxon>Chitinophagia</taxon>
        <taxon>Chitinophagales</taxon>
        <taxon>Chitinophagaceae</taxon>
        <taxon>Terrimonas</taxon>
    </lineage>
</organism>
<dbReference type="PANTHER" id="PTHR22901:SF0">
    <property type="entry name" value="SIALATE O-ACETYLESTERASE"/>
    <property type="match status" value="1"/>
</dbReference>
<dbReference type="Proteomes" id="UP001165367">
    <property type="component" value="Unassembled WGS sequence"/>
</dbReference>
<name>A0ABS9KW34_9BACT</name>
<keyword evidence="1" id="KW-0378">Hydrolase</keyword>
<dbReference type="RefSeq" id="WP_237875073.1">
    <property type="nucleotide sequence ID" value="NZ_JAKLTR010000014.1"/>
</dbReference>
<dbReference type="EMBL" id="JAKLTR010000014">
    <property type="protein sequence ID" value="MCG2616535.1"/>
    <property type="molecule type" value="Genomic_DNA"/>
</dbReference>
<dbReference type="InterPro" id="IPR036514">
    <property type="entry name" value="SGNH_hydro_sf"/>
</dbReference>
<dbReference type="Pfam" id="PF03629">
    <property type="entry name" value="SASA"/>
    <property type="match status" value="1"/>
</dbReference>
<evidence type="ECO:0000259" key="2">
    <source>
        <dbReference type="Pfam" id="PF03629"/>
    </source>
</evidence>
<reference evidence="3" key="1">
    <citation type="submission" date="2022-01" db="EMBL/GenBank/DDBJ databases">
        <authorList>
            <person name="Jo J.-H."/>
            <person name="Im W.-T."/>
        </authorList>
    </citation>
    <scope>NUCLEOTIDE SEQUENCE</scope>
    <source>
        <strain evidence="3">NA20</strain>
    </source>
</reference>
<feature type="domain" description="Sialate O-acetylesterase" evidence="2">
    <location>
        <begin position="115"/>
        <end position="343"/>
    </location>
</feature>
<comment type="caution">
    <text evidence="3">The sequence shown here is derived from an EMBL/GenBank/DDBJ whole genome shotgun (WGS) entry which is preliminary data.</text>
</comment>
<sequence length="477" mass="53177">MSLYKKISHGFCKKVLMIALMISPCILIAQVQLPSLFADNMILQRKSTPPIWGKSVRNAKISIKTSWNNKTYTATASDKGTWKVNVETAEAGGPYTITIKSGSETRTLSNVLLGEVWLCSGQSNMEMPVRGAMNQPVLNANEIYLEADNPLIRIYKMERIAAGTPQDSCTGVWRESSAEVVKYFSTIGYLYAQLLQKKLNVPVGIIGSYWGGSAIQPWMTPESLADFGIKVPADLSKMTVPRRAAASLYHGMIAPLEGYGIRGFLWYQGESNVEEPALYKRLLPALVKSWRSKWNNPELPFYYVQIAPYEYNGADSLRSAFLREAQLKALDSISNSGMAIALDAGEKTCIHPADKAIVARRLAYIALNKTYNFKGIAYNGPVYQSHTVTDGKVNIQFRNAENGITAYYKPVTLFEIAGSDKVFYPAEALITKEKGITVWSDKVKVPVAIRYAFRNWVKGEIYNNEGIPMSSFRTDDW</sequence>
<dbReference type="InterPro" id="IPR039329">
    <property type="entry name" value="SIAE"/>
</dbReference>
<dbReference type="SUPFAM" id="SSF52266">
    <property type="entry name" value="SGNH hydrolase"/>
    <property type="match status" value="1"/>
</dbReference>
<evidence type="ECO:0000313" key="3">
    <source>
        <dbReference type="EMBL" id="MCG2616535.1"/>
    </source>
</evidence>
<dbReference type="Gene3D" id="3.40.50.1110">
    <property type="entry name" value="SGNH hydrolase"/>
    <property type="match status" value="1"/>
</dbReference>
<dbReference type="InterPro" id="IPR005181">
    <property type="entry name" value="SASA"/>
</dbReference>
<keyword evidence="4" id="KW-1185">Reference proteome</keyword>
<gene>
    <name evidence="3" type="ORF">LZZ85_19700</name>
</gene>
<proteinExistence type="predicted"/>
<evidence type="ECO:0000256" key="1">
    <source>
        <dbReference type="ARBA" id="ARBA00022801"/>
    </source>
</evidence>